<feature type="non-terminal residue" evidence="1">
    <location>
        <position position="59"/>
    </location>
</feature>
<dbReference type="InterPro" id="IPR011032">
    <property type="entry name" value="GroES-like_sf"/>
</dbReference>
<reference evidence="1" key="1">
    <citation type="submission" date="2018-05" db="EMBL/GenBank/DDBJ databases">
        <authorList>
            <person name="Lanie J.A."/>
            <person name="Ng W.-L."/>
            <person name="Kazmierczak K.M."/>
            <person name="Andrzejewski T.M."/>
            <person name="Davidsen T.M."/>
            <person name="Wayne K.J."/>
            <person name="Tettelin H."/>
            <person name="Glass J.I."/>
            <person name="Rusch D."/>
            <person name="Podicherti R."/>
            <person name="Tsui H.-C.T."/>
            <person name="Winkler M.E."/>
        </authorList>
    </citation>
    <scope>NUCLEOTIDE SEQUENCE</scope>
</reference>
<dbReference type="SUPFAM" id="SSF50129">
    <property type="entry name" value="GroES-like"/>
    <property type="match status" value="1"/>
</dbReference>
<evidence type="ECO:0000313" key="1">
    <source>
        <dbReference type="EMBL" id="SVE61314.1"/>
    </source>
</evidence>
<organism evidence="1">
    <name type="scientific">marine metagenome</name>
    <dbReference type="NCBI Taxonomy" id="408172"/>
    <lineage>
        <taxon>unclassified sequences</taxon>
        <taxon>metagenomes</taxon>
        <taxon>ecological metagenomes</taxon>
    </lineage>
</organism>
<proteinExistence type="predicted"/>
<accession>A0A383EXL3</accession>
<dbReference type="AlphaFoldDB" id="A0A383EXL3"/>
<name>A0A383EXL3_9ZZZZ</name>
<sequence>MQKVIKIHKTGSIKNMRFEDSFLSAPKNHEVTIRHQAIGVNFLDIIYRQGRIDIAKPFI</sequence>
<protein>
    <submittedName>
        <fullName evidence="1">Uncharacterized protein</fullName>
    </submittedName>
</protein>
<dbReference type="EMBL" id="UINC01229556">
    <property type="protein sequence ID" value="SVE61314.1"/>
    <property type="molecule type" value="Genomic_DNA"/>
</dbReference>
<dbReference type="Gene3D" id="3.90.180.10">
    <property type="entry name" value="Medium-chain alcohol dehydrogenases, catalytic domain"/>
    <property type="match status" value="1"/>
</dbReference>
<gene>
    <name evidence="1" type="ORF">METZ01_LOCUS514168</name>
</gene>